<comment type="caution">
    <text evidence="1">The sequence shown here is derived from an EMBL/GenBank/DDBJ whole genome shotgun (WGS) entry which is preliminary data.</text>
</comment>
<reference evidence="1" key="1">
    <citation type="submission" date="2021-08" db="EMBL/GenBank/DDBJ databases">
        <title>The first chromosome-level gecko genome reveals the dynamic sex chromosomes of Neotropical dwarf geckos (Sphaerodactylidae: Sphaerodactylus).</title>
        <authorList>
            <person name="Pinto B.J."/>
            <person name="Keating S.E."/>
            <person name="Gamble T."/>
        </authorList>
    </citation>
    <scope>NUCLEOTIDE SEQUENCE</scope>
    <source>
        <strain evidence="1">TG3544</strain>
    </source>
</reference>
<protein>
    <submittedName>
        <fullName evidence="1">Uncharacterized protein</fullName>
    </submittedName>
</protein>
<keyword evidence="2" id="KW-1185">Reference proteome</keyword>
<dbReference type="Proteomes" id="UP000827872">
    <property type="component" value="Linkage Group LG12"/>
</dbReference>
<dbReference type="EMBL" id="CM037625">
    <property type="protein sequence ID" value="KAH7998213.1"/>
    <property type="molecule type" value="Genomic_DNA"/>
</dbReference>
<sequence length="175" mass="19490">MMKGWGLFWLGLALLCSVHAEPECTGDDSQMEGTWHVIGAGSNGFHISIVKDVTKMVTASMSFPEEGKLKVTSNFPLQNGCKIIEMEFEKMDDGMYYHFSEVGKKTIEIVRTDCEDYAIVIVKIEKDGKASTILILFSKNREVSPEIKQHFTAVGERQGLMSDQIVFFSPEGVLG</sequence>
<proteinExistence type="predicted"/>
<gene>
    <name evidence="1" type="ORF">K3G42_013853</name>
</gene>
<organism evidence="1 2">
    <name type="scientific">Sphaerodactylus townsendi</name>
    <dbReference type="NCBI Taxonomy" id="933632"/>
    <lineage>
        <taxon>Eukaryota</taxon>
        <taxon>Metazoa</taxon>
        <taxon>Chordata</taxon>
        <taxon>Craniata</taxon>
        <taxon>Vertebrata</taxon>
        <taxon>Euteleostomi</taxon>
        <taxon>Lepidosauria</taxon>
        <taxon>Squamata</taxon>
        <taxon>Bifurcata</taxon>
        <taxon>Gekkota</taxon>
        <taxon>Sphaerodactylidae</taxon>
        <taxon>Sphaerodactylus</taxon>
    </lineage>
</organism>
<name>A0ACB8EZS0_9SAUR</name>
<accession>A0ACB8EZS0</accession>
<evidence type="ECO:0000313" key="1">
    <source>
        <dbReference type="EMBL" id="KAH7998213.1"/>
    </source>
</evidence>
<evidence type="ECO:0000313" key="2">
    <source>
        <dbReference type="Proteomes" id="UP000827872"/>
    </source>
</evidence>